<protein>
    <recommendedName>
        <fullName evidence="3">HSF-type DNA-binding domain-containing protein</fullName>
    </recommendedName>
</protein>
<name>A0A8S1XEZ5_9CILI</name>
<evidence type="ECO:0000256" key="2">
    <source>
        <dbReference type="RuleBase" id="RU004020"/>
    </source>
</evidence>
<dbReference type="AlphaFoldDB" id="A0A8S1XEZ5"/>
<dbReference type="SMART" id="SM00415">
    <property type="entry name" value="HSF"/>
    <property type="match status" value="1"/>
</dbReference>
<dbReference type="EMBL" id="CAJJDO010000121">
    <property type="protein sequence ID" value="CAD8199391.1"/>
    <property type="molecule type" value="Genomic_DNA"/>
</dbReference>
<gene>
    <name evidence="4" type="ORF">PPENT_87.1.T1210156</name>
</gene>
<evidence type="ECO:0000256" key="1">
    <source>
        <dbReference type="ARBA" id="ARBA00023125"/>
    </source>
</evidence>
<dbReference type="OrthoDB" id="60033at2759"/>
<accession>A0A8S1XEZ5</accession>
<dbReference type="Proteomes" id="UP000689195">
    <property type="component" value="Unassembled WGS sequence"/>
</dbReference>
<organism evidence="4 5">
    <name type="scientific">Paramecium pentaurelia</name>
    <dbReference type="NCBI Taxonomy" id="43138"/>
    <lineage>
        <taxon>Eukaryota</taxon>
        <taxon>Sar</taxon>
        <taxon>Alveolata</taxon>
        <taxon>Ciliophora</taxon>
        <taxon>Intramacronucleata</taxon>
        <taxon>Oligohymenophorea</taxon>
        <taxon>Peniculida</taxon>
        <taxon>Parameciidae</taxon>
        <taxon>Paramecium</taxon>
    </lineage>
</organism>
<keyword evidence="1" id="KW-0238">DNA-binding</keyword>
<dbReference type="PANTHER" id="PTHR10015">
    <property type="entry name" value="HEAT SHOCK TRANSCRIPTION FACTOR"/>
    <property type="match status" value="1"/>
</dbReference>
<evidence type="ECO:0000259" key="3">
    <source>
        <dbReference type="SMART" id="SM00415"/>
    </source>
</evidence>
<comment type="similarity">
    <text evidence="2">Belongs to the HSF family.</text>
</comment>
<dbReference type="PANTHER" id="PTHR10015:SF206">
    <property type="entry name" value="HSF-TYPE DNA-BINDING DOMAIN-CONTAINING PROTEIN"/>
    <property type="match status" value="1"/>
</dbReference>
<dbReference type="InterPro" id="IPR000232">
    <property type="entry name" value="HSF_DNA-bd"/>
</dbReference>
<feature type="domain" description="HSF-type DNA-binding" evidence="3">
    <location>
        <begin position="15"/>
        <end position="110"/>
    </location>
</feature>
<sequence length="332" mass="39975">MSNLDPNIYPHLKVSVPSFLIKTYEILENDSLTNLISWNNEGTAFIVYNPNELSSQVLANYFKHKNYPSFLRQLNMYNFKKTRNQYGFSEFRHKWFRKGQKNMIQYIRRRNQEESDQKIETREQNQELDYYKQEHENIKILIQDLQEGHKEIKQNLAKSIDQSTSLNRQNFITMQKIHQTQLEFNKKYDYVTIMLTNVLTNLPNICIILSQKTVNNFKEIIKICQDEPNLQKTLQYQENGAQSPYPQILPYNQYQFYTQKQQPYYFYDQKQCFYKNTPQLAITDMQNNYYSPTTFSVSNSQQNSPYRYSNIQQSKYLIDYSNIEQYSLNQQV</sequence>
<evidence type="ECO:0000313" key="5">
    <source>
        <dbReference type="Proteomes" id="UP000689195"/>
    </source>
</evidence>
<dbReference type="GO" id="GO:0003700">
    <property type="term" value="F:DNA-binding transcription factor activity"/>
    <property type="evidence" value="ECO:0007669"/>
    <property type="project" value="InterPro"/>
</dbReference>
<evidence type="ECO:0000313" key="4">
    <source>
        <dbReference type="EMBL" id="CAD8199391.1"/>
    </source>
</evidence>
<reference evidence="4" key="1">
    <citation type="submission" date="2021-01" db="EMBL/GenBank/DDBJ databases">
        <authorList>
            <consortium name="Genoscope - CEA"/>
            <person name="William W."/>
        </authorList>
    </citation>
    <scope>NUCLEOTIDE SEQUENCE</scope>
</reference>
<comment type="caution">
    <text evidence="4">The sequence shown here is derived from an EMBL/GenBank/DDBJ whole genome shotgun (WGS) entry which is preliminary data.</text>
</comment>
<dbReference type="GO" id="GO:0043565">
    <property type="term" value="F:sequence-specific DNA binding"/>
    <property type="evidence" value="ECO:0007669"/>
    <property type="project" value="InterPro"/>
</dbReference>
<keyword evidence="5" id="KW-1185">Reference proteome</keyword>
<dbReference type="Pfam" id="PF00447">
    <property type="entry name" value="HSF_DNA-bind"/>
    <property type="match status" value="1"/>
</dbReference>
<dbReference type="FunFam" id="1.10.10.10:FF:000334">
    <property type="entry name" value="Heat shock factor protein 2"/>
    <property type="match status" value="1"/>
</dbReference>
<proteinExistence type="inferred from homology"/>